<dbReference type="Gene3D" id="1.10.3470.10">
    <property type="entry name" value="ABC transporter involved in vitamin B12 uptake, BtuC"/>
    <property type="match status" value="1"/>
</dbReference>
<evidence type="ECO:0000313" key="9">
    <source>
        <dbReference type="EMBL" id="KYG75192.1"/>
    </source>
</evidence>
<evidence type="ECO:0000256" key="8">
    <source>
        <dbReference type="SAM" id="Phobius"/>
    </source>
</evidence>
<feature type="transmembrane region" description="Helical" evidence="8">
    <location>
        <begin position="215"/>
        <end position="233"/>
    </location>
</feature>
<dbReference type="PANTHER" id="PTHR30472">
    <property type="entry name" value="FERRIC ENTEROBACTIN TRANSPORT SYSTEM PERMEASE PROTEIN"/>
    <property type="match status" value="1"/>
</dbReference>
<organism evidence="9 10">
    <name type="scientific">Roseivirga spongicola</name>
    <dbReference type="NCBI Taxonomy" id="333140"/>
    <lineage>
        <taxon>Bacteria</taxon>
        <taxon>Pseudomonadati</taxon>
        <taxon>Bacteroidota</taxon>
        <taxon>Cytophagia</taxon>
        <taxon>Cytophagales</taxon>
        <taxon>Roseivirgaceae</taxon>
        <taxon>Roseivirga</taxon>
    </lineage>
</organism>
<evidence type="ECO:0000256" key="3">
    <source>
        <dbReference type="ARBA" id="ARBA00022448"/>
    </source>
</evidence>
<accession>A0A150X959</accession>
<keyword evidence="7 8" id="KW-0472">Membrane</keyword>
<dbReference type="CDD" id="cd06550">
    <property type="entry name" value="TM_ABC_iron-siderophores_like"/>
    <property type="match status" value="1"/>
</dbReference>
<dbReference type="Pfam" id="PF01032">
    <property type="entry name" value="FecCD"/>
    <property type="match status" value="1"/>
</dbReference>
<feature type="transmembrane region" description="Helical" evidence="8">
    <location>
        <begin position="334"/>
        <end position="353"/>
    </location>
</feature>
<dbReference type="STRING" id="333140.AWW68_10315"/>
<evidence type="ECO:0000256" key="6">
    <source>
        <dbReference type="ARBA" id="ARBA00022989"/>
    </source>
</evidence>
<feature type="transmembrane region" description="Helical" evidence="8">
    <location>
        <begin position="303"/>
        <end position="322"/>
    </location>
</feature>
<dbReference type="FunFam" id="1.10.3470.10:FF:000001">
    <property type="entry name" value="Vitamin B12 ABC transporter permease BtuC"/>
    <property type="match status" value="1"/>
</dbReference>
<dbReference type="InterPro" id="IPR037294">
    <property type="entry name" value="ABC_BtuC-like"/>
</dbReference>
<proteinExistence type="inferred from homology"/>
<keyword evidence="10" id="KW-1185">Reference proteome</keyword>
<comment type="similarity">
    <text evidence="2">Belongs to the binding-protein-dependent transport system permease family. FecCD subfamily.</text>
</comment>
<sequence>MNSSITISKLKSQKLTAGFLTTAMALFLLALFLFSLTIGAVELSVSEISSILLDRLGFTNQNFTAVQSVVLMDIRLPRLIFTILIGTALGVSGAALQGIFRNPLVEPGIIGVSSGAALGAFVVILGLTSFIGEIPDSLKVWLLPPFAFLGGVLATFMTLRLGNYQGKVRVTILILAGVAISTLANAIIGLGIYYADDQQLRTFTFWTLGDLSAGTWQKIGIITIPIIASTLILTRMAKSLNAIALGESEAFHSGVNVEKVKRTIVFLSALCVGVAVSFSGIIGFVGLVIPHIIRMAFSSDHRIVIPLSALGGAALLILADLFARTVVAPSELPIGVVTAALGTPFFIYLLTVAKRKNLI</sequence>
<evidence type="ECO:0000256" key="2">
    <source>
        <dbReference type="ARBA" id="ARBA00007935"/>
    </source>
</evidence>
<feature type="transmembrane region" description="Helical" evidence="8">
    <location>
        <begin position="108"/>
        <end position="132"/>
    </location>
</feature>
<comment type="caution">
    <text evidence="9">The sequence shown here is derived from an EMBL/GenBank/DDBJ whole genome shotgun (WGS) entry which is preliminary data.</text>
</comment>
<gene>
    <name evidence="9" type="ORF">AWW68_10315</name>
</gene>
<dbReference type="Proteomes" id="UP000075606">
    <property type="component" value="Unassembled WGS sequence"/>
</dbReference>
<feature type="transmembrane region" description="Helical" evidence="8">
    <location>
        <begin position="171"/>
        <end position="195"/>
    </location>
</feature>
<evidence type="ECO:0000313" key="10">
    <source>
        <dbReference type="Proteomes" id="UP000075606"/>
    </source>
</evidence>
<name>A0A150X959_9BACT</name>
<dbReference type="RefSeq" id="WP_068221028.1">
    <property type="nucleotide sequence ID" value="NZ_LRPC01000023.1"/>
</dbReference>
<evidence type="ECO:0000256" key="7">
    <source>
        <dbReference type="ARBA" id="ARBA00023136"/>
    </source>
</evidence>
<dbReference type="EMBL" id="LRPC01000023">
    <property type="protein sequence ID" value="KYG75192.1"/>
    <property type="molecule type" value="Genomic_DNA"/>
</dbReference>
<dbReference type="AlphaFoldDB" id="A0A150X959"/>
<dbReference type="GO" id="GO:0022857">
    <property type="term" value="F:transmembrane transporter activity"/>
    <property type="evidence" value="ECO:0007669"/>
    <property type="project" value="InterPro"/>
</dbReference>
<reference evidence="9 10" key="1">
    <citation type="submission" date="2016-01" db="EMBL/GenBank/DDBJ databases">
        <title>Genome sequencing of Roseivirga spongicola UST030701-084.</title>
        <authorList>
            <person name="Selvaratnam C."/>
            <person name="Thevarajoo S."/>
            <person name="Goh K.M."/>
            <person name="Ee R."/>
            <person name="Chan K.-G."/>
            <person name="Chong C.S."/>
        </authorList>
    </citation>
    <scope>NUCLEOTIDE SEQUENCE [LARGE SCALE GENOMIC DNA]</scope>
    <source>
        <strain evidence="9 10">UST030701-084</strain>
    </source>
</reference>
<feature type="transmembrane region" description="Helical" evidence="8">
    <location>
        <begin position="79"/>
        <end position="96"/>
    </location>
</feature>
<dbReference type="SUPFAM" id="SSF81345">
    <property type="entry name" value="ABC transporter involved in vitamin B12 uptake, BtuC"/>
    <property type="match status" value="1"/>
</dbReference>
<evidence type="ECO:0000256" key="1">
    <source>
        <dbReference type="ARBA" id="ARBA00004651"/>
    </source>
</evidence>
<feature type="transmembrane region" description="Helical" evidence="8">
    <location>
        <begin position="264"/>
        <end position="297"/>
    </location>
</feature>
<dbReference type="GO" id="GO:0033214">
    <property type="term" value="P:siderophore-iron import into cell"/>
    <property type="evidence" value="ECO:0007669"/>
    <property type="project" value="TreeGrafter"/>
</dbReference>
<keyword evidence="4" id="KW-1003">Cell membrane</keyword>
<dbReference type="PANTHER" id="PTHR30472:SF25">
    <property type="entry name" value="ABC TRANSPORTER PERMEASE PROTEIN MJ0876-RELATED"/>
    <property type="match status" value="1"/>
</dbReference>
<keyword evidence="5 8" id="KW-0812">Transmembrane</keyword>
<dbReference type="InterPro" id="IPR000522">
    <property type="entry name" value="ABC_transptr_permease_BtuC"/>
</dbReference>
<keyword evidence="3" id="KW-0813">Transport</keyword>
<keyword evidence="6 8" id="KW-1133">Transmembrane helix</keyword>
<comment type="subcellular location">
    <subcellularLocation>
        <location evidence="1">Cell membrane</location>
        <topology evidence="1">Multi-pass membrane protein</topology>
    </subcellularLocation>
</comment>
<feature type="transmembrane region" description="Helical" evidence="8">
    <location>
        <begin position="138"/>
        <end position="159"/>
    </location>
</feature>
<evidence type="ECO:0000256" key="5">
    <source>
        <dbReference type="ARBA" id="ARBA00022692"/>
    </source>
</evidence>
<protein>
    <submittedName>
        <fullName evidence="9">Iron ABC transporter</fullName>
    </submittedName>
</protein>
<evidence type="ECO:0000256" key="4">
    <source>
        <dbReference type="ARBA" id="ARBA00022475"/>
    </source>
</evidence>
<dbReference type="GO" id="GO:0005886">
    <property type="term" value="C:plasma membrane"/>
    <property type="evidence" value="ECO:0007669"/>
    <property type="project" value="UniProtKB-SubCell"/>
</dbReference>